<dbReference type="SFLD" id="SFLDS00028">
    <property type="entry name" value="Proline_Racemase"/>
    <property type="match status" value="1"/>
</dbReference>
<evidence type="ECO:0000313" key="2">
    <source>
        <dbReference type="EMBL" id="MBL4930016.1"/>
    </source>
</evidence>
<proteinExistence type="inferred from homology"/>
<dbReference type="PIRSF" id="PIRSF029792">
    <property type="entry name" value="Pro_racemase"/>
    <property type="match status" value="1"/>
</dbReference>
<protein>
    <submittedName>
        <fullName evidence="2">Proline racemase family protein</fullName>
    </submittedName>
</protein>
<dbReference type="RefSeq" id="WP_202662585.1">
    <property type="nucleotide sequence ID" value="NZ_JAESVP010000013.1"/>
</dbReference>
<gene>
    <name evidence="2" type="ORF">JI744_18105</name>
</gene>
<organism evidence="2 3">
    <name type="scientific">Fuscibacter oryzae</name>
    <dbReference type="NCBI Taxonomy" id="2803939"/>
    <lineage>
        <taxon>Bacteria</taxon>
        <taxon>Pseudomonadati</taxon>
        <taxon>Pseudomonadota</taxon>
        <taxon>Alphaproteobacteria</taxon>
        <taxon>Rhodobacterales</taxon>
        <taxon>Paracoccaceae</taxon>
        <taxon>Fuscibacter</taxon>
    </lineage>
</organism>
<dbReference type="Gene3D" id="3.10.310.10">
    <property type="entry name" value="Diaminopimelate Epimerase, Chain A, domain 1"/>
    <property type="match status" value="2"/>
</dbReference>
<evidence type="ECO:0000256" key="1">
    <source>
        <dbReference type="ARBA" id="ARBA00007529"/>
    </source>
</evidence>
<dbReference type="Proteomes" id="UP000619033">
    <property type="component" value="Unassembled WGS sequence"/>
</dbReference>
<dbReference type="SUPFAM" id="SSF54506">
    <property type="entry name" value="Diaminopimelate epimerase-like"/>
    <property type="match status" value="1"/>
</dbReference>
<keyword evidence="3" id="KW-1185">Reference proteome</keyword>
<dbReference type="AlphaFoldDB" id="A0A8J7SWT7"/>
<evidence type="ECO:0000313" key="3">
    <source>
        <dbReference type="Proteomes" id="UP000619033"/>
    </source>
</evidence>
<dbReference type="PANTHER" id="PTHR33442">
    <property type="entry name" value="TRANS-3-HYDROXY-L-PROLINE DEHYDRATASE"/>
    <property type="match status" value="1"/>
</dbReference>
<name>A0A8J7SWT7_9RHOB</name>
<dbReference type="Pfam" id="PF05544">
    <property type="entry name" value="Pro_racemase"/>
    <property type="match status" value="1"/>
</dbReference>
<accession>A0A8J7SWT7</accession>
<reference evidence="2" key="1">
    <citation type="submission" date="2021-01" db="EMBL/GenBank/DDBJ databases">
        <title>Genome seq and assembly of Tabrizicola sp. KVB23.</title>
        <authorList>
            <person name="Chhetri G."/>
        </authorList>
    </citation>
    <scope>NUCLEOTIDE SEQUENCE</scope>
    <source>
        <strain evidence="2">KVB23</strain>
    </source>
</reference>
<dbReference type="PANTHER" id="PTHR33442:SF1">
    <property type="entry name" value="TRANS-3-HYDROXY-L-PROLINE DEHYDRATASE"/>
    <property type="match status" value="1"/>
</dbReference>
<sequence length="330" mass="35195">MTRLEAAFPYIDTHTAGHPTRAILGGVPPLRGRSVLEKRQDFEARFDHLRSALLHEPRGHAAMVGLIPVPSEVADFGAIFISSYVYLGMCGHGTIGFARTLAHTGAISAKTCNSFTLETPAGVVDVQLEWDDAGELRSVSLKNVPAYMGLAGFEVEVEGPGLIRTDILYSGMWYAMVPAAPLGLSLEPDNVSACLALGWKIKQAIAKATEGLPELRGLPAPSVLFHSDLVQGSSRQLLVLAPNKYDRSPCGTGTCARMAQLLMQGELTEDATYRAENIFGVPFTATLAGKSKVQGTTGYSVVVRGEAFLTSQGTLYLEKGDPLSGGFLGR</sequence>
<dbReference type="InterPro" id="IPR008794">
    <property type="entry name" value="Pro_racemase_fam"/>
</dbReference>
<dbReference type="EMBL" id="JAESVP010000013">
    <property type="protein sequence ID" value="MBL4930016.1"/>
    <property type="molecule type" value="Genomic_DNA"/>
</dbReference>
<comment type="similarity">
    <text evidence="1">Belongs to the proline racemase family.</text>
</comment>
<comment type="caution">
    <text evidence="2">The sequence shown here is derived from an EMBL/GenBank/DDBJ whole genome shotgun (WGS) entry which is preliminary data.</text>
</comment>